<name>A0A5A9NYC4_9TELE</name>
<dbReference type="Proteomes" id="UP000324632">
    <property type="component" value="Chromosome 11"/>
</dbReference>
<dbReference type="EMBL" id="SOYY01000011">
    <property type="protein sequence ID" value="KAA0714792.1"/>
    <property type="molecule type" value="Genomic_DNA"/>
</dbReference>
<accession>A0A5A9NYC4</accession>
<gene>
    <name evidence="1" type="ORF">E1301_Tti006368</name>
</gene>
<comment type="caution">
    <text evidence="1">The sequence shown here is derived from an EMBL/GenBank/DDBJ whole genome shotgun (WGS) entry which is preliminary data.</text>
</comment>
<dbReference type="AlphaFoldDB" id="A0A5A9NYC4"/>
<organism evidence="1 2">
    <name type="scientific">Triplophysa tibetana</name>
    <dbReference type="NCBI Taxonomy" id="1572043"/>
    <lineage>
        <taxon>Eukaryota</taxon>
        <taxon>Metazoa</taxon>
        <taxon>Chordata</taxon>
        <taxon>Craniata</taxon>
        <taxon>Vertebrata</taxon>
        <taxon>Euteleostomi</taxon>
        <taxon>Actinopterygii</taxon>
        <taxon>Neopterygii</taxon>
        <taxon>Teleostei</taxon>
        <taxon>Ostariophysi</taxon>
        <taxon>Cypriniformes</taxon>
        <taxon>Nemacheilidae</taxon>
        <taxon>Triplophysa</taxon>
    </lineage>
</organism>
<keyword evidence="2" id="KW-1185">Reference proteome</keyword>
<protein>
    <submittedName>
        <fullName evidence="1">Uncharacterized protein</fullName>
    </submittedName>
</protein>
<evidence type="ECO:0000313" key="2">
    <source>
        <dbReference type="Proteomes" id="UP000324632"/>
    </source>
</evidence>
<reference evidence="1 2" key="1">
    <citation type="journal article" date="2019" name="Mol. Ecol. Resour.">
        <title>Chromosome-level genome assembly of Triplophysa tibetana, a fish adapted to the harsh high-altitude environment of the Tibetan Plateau.</title>
        <authorList>
            <person name="Yang X."/>
            <person name="Liu H."/>
            <person name="Ma Z."/>
            <person name="Zou Y."/>
            <person name="Zou M."/>
            <person name="Mao Y."/>
            <person name="Li X."/>
            <person name="Wang H."/>
            <person name="Chen T."/>
            <person name="Wang W."/>
            <person name="Yang R."/>
        </authorList>
    </citation>
    <scope>NUCLEOTIDE SEQUENCE [LARGE SCALE GENOMIC DNA]</scope>
    <source>
        <strain evidence="1">TTIB1903HZAU</strain>
        <tissue evidence="1">Muscle</tissue>
    </source>
</reference>
<proteinExistence type="predicted"/>
<sequence length="83" mass="9506">MDDVMDGSGALLWINLKSTSIQLNDDRLIVQRRIRTTSQAAKIKWLMQMRASSADYGTLGRPCTFPVIYRDRTALDSWVKNED</sequence>
<evidence type="ECO:0000313" key="1">
    <source>
        <dbReference type="EMBL" id="KAA0714792.1"/>
    </source>
</evidence>